<proteinExistence type="predicted"/>
<feature type="domain" description="Glycosyltransferase 2-like" evidence="1">
    <location>
        <begin position="5"/>
        <end position="176"/>
    </location>
</feature>
<dbReference type="PANTHER" id="PTHR43685:SF11">
    <property type="entry name" value="GLYCOSYLTRANSFERASE TAGX-RELATED"/>
    <property type="match status" value="1"/>
</dbReference>
<reference evidence="2 3" key="1">
    <citation type="journal article" date="2016" name="Nat. Biotechnol.">
        <title>Measurement of bacterial replication rates in microbial communities.</title>
        <authorList>
            <person name="Brown C.T."/>
            <person name="Olm M.R."/>
            <person name="Thomas B.C."/>
            <person name="Banfield J.F."/>
        </authorList>
    </citation>
    <scope>NUCLEOTIDE SEQUENCE [LARGE SCALE GENOMIC DNA]</scope>
    <source>
        <strain evidence="2">CAG:67_53_122</strain>
    </source>
</reference>
<dbReference type="AlphaFoldDB" id="A0A1Q6FA19"/>
<dbReference type="InterPro" id="IPR029044">
    <property type="entry name" value="Nucleotide-diphossugar_trans"/>
</dbReference>
<accession>A0A1Q6FA19</accession>
<dbReference type="SUPFAM" id="SSF53448">
    <property type="entry name" value="Nucleotide-diphospho-sugar transferases"/>
    <property type="match status" value="1"/>
</dbReference>
<dbReference type="Proteomes" id="UP000187417">
    <property type="component" value="Unassembled WGS sequence"/>
</dbReference>
<comment type="caution">
    <text evidence="2">The sequence shown here is derived from an EMBL/GenBank/DDBJ whole genome shotgun (WGS) entry which is preliminary data.</text>
</comment>
<dbReference type="EMBL" id="MNQH01000004">
    <property type="protein sequence ID" value="OKY95716.1"/>
    <property type="molecule type" value="Genomic_DNA"/>
</dbReference>
<dbReference type="PANTHER" id="PTHR43685">
    <property type="entry name" value="GLYCOSYLTRANSFERASE"/>
    <property type="match status" value="1"/>
</dbReference>
<name>A0A1Q6FA19_9BACT</name>
<evidence type="ECO:0000259" key="1">
    <source>
        <dbReference type="Pfam" id="PF00535"/>
    </source>
</evidence>
<dbReference type="Gene3D" id="3.90.550.10">
    <property type="entry name" value="Spore Coat Polysaccharide Biosynthesis Protein SpsA, Chain A"/>
    <property type="match status" value="1"/>
</dbReference>
<dbReference type="RefSeq" id="WP_278339119.1">
    <property type="nucleotide sequence ID" value="NZ_CAKVYA010000006.1"/>
</dbReference>
<sequence>MPTVSVIVPNYCHAPYLEQRIESILQQTFQDFELILLDDCSTDGSREILERYRNHPKVSGIFYNERNSGSPFKQWKKGLSKATGDYVWIAESDDFSSPCFLERCVRILDTRPDCSIVFTSSYIVDSHSRTIREEAPVKYPKHKQIRFGSRFFLYRFLCPRNTIYNAGMALVRRSALPADDNYTQYRYCGDWLFWIQIVSGGGKCRLSCRTPQLLPGT</sequence>
<protein>
    <recommendedName>
        <fullName evidence="1">Glycosyltransferase 2-like domain-containing protein</fullName>
    </recommendedName>
</protein>
<dbReference type="InterPro" id="IPR050834">
    <property type="entry name" value="Glycosyltransf_2"/>
</dbReference>
<evidence type="ECO:0000313" key="3">
    <source>
        <dbReference type="Proteomes" id="UP000187417"/>
    </source>
</evidence>
<dbReference type="Pfam" id="PF00535">
    <property type="entry name" value="Glycos_transf_2"/>
    <property type="match status" value="1"/>
</dbReference>
<organism evidence="2 3">
    <name type="scientific">Alistipes putredinis</name>
    <dbReference type="NCBI Taxonomy" id="28117"/>
    <lineage>
        <taxon>Bacteria</taxon>
        <taxon>Pseudomonadati</taxon>
        <taxon>Bacteroidota</taxon>
        <taxon>Bacteroidia</taxon>
        <taxon>Bacteroidales</taxon>
        <taxon>Rikenellaceae</taxon>
        <taxon>Alistipes</taxon>
    </lineage>
</organism>
<evidence type="ECO:0000313" key="2">
    <source>
        <dbReference type="EMBL" id="OKY95716.1"/>
    </source>
</evidence>
<dbReference type="InterPro" id="IPR001173">
    <property type="entry name" value="Glyco_trans_2-like"/>
</dbReference>
<gene>
    <name evidence="2" type="ORF">BHV66_03915</name>
</gene>